<dbReference type="PROSITE" id="PS00629">
    <property type="entry name" value="IMP_1"/>
    <property type="match status" value="1"/>
</dbReference>
<dbReference type="GO" id="GO:0046872">
    <property type="term" value="F:metal ion binding"/>
    <property type="evidence" value="ECO:0007669"/>
    <property type="project" value="UniProtKB-KW"/>
</dbReference>
<comment type="pathway">
    <text evidence="3">Amino-acid biosynthesis; L-histidine biosynthesis; L-histidine from 5-phospho-alpha-D-ribose 1-diphosphate: step 8/9.</text>
</comment>
<evidence type="ECO:0000256" key="11">
    <source>
        <dbReference type="ARBA" id="ARBA00049158"/>
    </source>
</evidence>
<dbReference type="EMBL" id="UHIA01000004">
    <property type="protein sequence ID" value="SUO98209.1"/>
    <property type="molecule type" value="Genomic_DNA"/>
</dbReference>
<dbReference type="GO" id="GO:0000105">
    <property type="term" value="P:L-histidine biosynthetic process"/>
    <property type="evidence" value="ECO:0007669"/>
    <property type="project" value="UniProtKB-UniRule"/>
</dbReference>
<evidence type="ECO:0000256" key="2">
    <source>
        <dbReference type="ARBA" id="ARBA00001946"/>
    </source>
</evidence>
<dbReference type="Proteomes" id="UP000254575">
    <property type="component" value="Unassembled WGS sequence"/>
</dbReference>
<keyword evidence="8" id="KW-0889">Transcription antitermination</keyword>
<dbReference type="InterPro" id="IPR051090">
    <property type="entry name" value="Inositol_monoP_superfamily"/>
</dbReference>
<evidence type="ECO:0000256" key="4">
    <source>
        <dbReference type="ARBA" id="ARBA00009759"/>
    </source>
</evidence>
<sequence>MLPLDKELLSFAEQLADRARGITRQYFRQALSIIDKNDASPVTVADQETEAALRALINQHYPEHGIIGEEYGAQTSASPYRWIIDPIDGTRSFISGFPIYCTLIALLYHDKPVLSIIDMPMLDERFLAAGEGSRLNGQSIRVSQCREISQALAYSTDPGMFDVRQYERHQQVVRQVRQQRYTGDGYAYAMLAAGWIDLVVEAGMKIHDFLPLIRIIEEAGGIISDWQGQPLTTRSNGEILAAATPELHRQAMALLN</sequence>
<dbReference type="PANTHER" id="PTHR43200">
    <property type="entry name" value="PHOSPHATASE"/>
    <property type="match status" value="1"/>
</dbReference>
<evidence type="ECO:0000256" key="9">
    <source>
        <dbReference type="ARBA" id="ARBA00022842"/>
    </source>
</evidence>
<protein>
    <recommendedName>
        <fullName evidence="12">Histidinol-phosphatase</fullName>
        <ecNumber evidence="12">3.1.3.15</ecNumber>
    </recommendedName>
</protein>
<keyword evidence="6 13" id="KW-0479">Metal-binding</keyword>
<keyword evidence="9 13" id="KW-0460">Magnesium</keyword>
<feature type="binding site" evidence="13">
    <location>
        <position position="88"/>
    </location>
    <ligand>
        <name>Mg(2+)</name>
        <dbReference type="ChEBI" id="CHEBI:18420"/>
        <label>1</label>
        <note>catalytic</note>
    </ligand>
</feature>
<dbReference type="CDD" id="cd01641">
    <property type="entry name" value="Bacterial_IMPase_like_1"/>
    <property type="match status" value="1"/>
</dbReference>
<keyword evidence="5" id="KW-0028">Amino-acid biosynthesis</keyword>
<evidence type="ECO:0000256" key="6">
    <source>
        <dbReference type="ARBA" id="ARBA00022723"/>
    </source>
</evidence>
<dbReference type="GO" id="GO:0052834">
    <property type="term" value="F:inositol monophosphate phosphatase activity"/>
    <property type="evidence" value="ECO:0007669"/>
    <property type="project" value="UniProtKB-EC"/>
</dbReference>
<dbReference type="PANTHER" id="PTHR43200:SF6">
    <property type="entry name" value="3'(2'),5'-BISPHOSPHATE NUCLEOTIDASE"/>
    <property type="match status" value="1"/>
</dbReference>
<keyword evidence="15" id="KW-1185">Reference proteome</keyword>
<evidence type="ECO:0000256" key="10">
    <source>
        <dbReference type="ARBA" id="ARBA00023102"/>
    </source>
</evidence>
<organism evidence="14 15">
    <name type="scientific">Suttonella indologenes</name>
    <dbReference type="NCBI Taxonomy" id="13276"/>
    <lineage>
        <taxon>Bacteria</taxon>
        <taxon>Pseudomonadati</taxon>
        <taxon>Pseudomonadota</taxon>
        <taxon>Gammaproteobacteria</taxon>
        <taxon>Cardiobacteriales</taxon>
        <taxon>Cardiobacteriaceae</taxon>
        <taxon>Suttonella</taxon>
    </lineage>
</organism>
<dbReference type="Gene3D" id="3.40.190.80">
    <property type="match status" value="1"/>
</dbReference>
<evidence type="ECO:0000256" key="3">
    <source>
        <dbReference type="ARBA" id="ARBA00004970"/>
    </source>
</evidence>
<dbReference type="AlphaFoldDB" id="A0A380N090"/>
<dbReference type="GO" id="GO:0031564">
    <property type="term" value="P:transcription antitermination"/>
    <property type="evidence" value="ECO:0007669"/>
    <property type="project" value="UniProtKB-KW"/>
</dbReference>
<dbReference type="GO" id="GO:0004401">
    <property type="term" value="F:histidinol-phosphatase activity"/>
    <property type="evidence" value="ECO:0007669"/>
    <property type="project" value="UniProtKB-UniRule"/>
</dbReference>
<feature type="binding site" evidence="13">
    <location>
        <position position="69"/>
    </location>
    <ligand>
        <name>Mg(2+)</name>
        <dbReference type="ChEBI" id="CHEBI:18420"/>
        <label>1</label>
        <note>catalytic</note>
    </ligand>
</feature>
<keyword evidence="8" id="KW-0804">Transcription</keyword>
<feature type="binding site" evidence="13">
    <location>
        <position position="87"/>
    </location>
    <ligand>
        <name>Mg(2+)</name>
        <dbReference type="ChEBI" id="CHEBI:18420"/>
        <label>1</label>
        <note>catalytic</note>
    </ligand>
</feature>
<evidence type="ECO:0000256" key="13">
    <source>
        <dbReference type="PIRSR" id="PIRSR600760-2"/>
    </source>
</evidence>
<dbReference type="EC" id="3.1.3.15" evidence="12"/>
<dbReference type="PRINTS" id="PR00377">
    <property type="entry name" value="IMPHPHTASES"/>
</dbReference>
<reference evidence="14 15" key="1">
    <citation type="submission" date="2018-06" db="EMBL/GenBank/DDBJ databases">
        <authorList>
            <consortium name="Pathogen Informatics"/>
            <person name="Doyle S."/>
        </authorList>
    </citation>
    <scope>NUCLEOTIDE SEQUENCE [LARGE SCALE GENOMIC DNA]</scope>
    <source>
        <strain evidence="14 15">NCTC10717</strain>
    </source>
</reference>
<proteinExistence type="inferred from homology"/>
<evidence type="ECO:0000313" key="15">
    <source>
        <dbReference type="Proteomes" id="UP000254575"/>
    </source>
</evidence>
<dbReference type="SUPFAM" id="SSF56655">
    <property type="entry name" value="Carbohydrate phosphatase"/>
    <property type="match status" value="1"/>
</dbReference>
<comment type="catalytic activity">
    <reaction evidence="1">
        <text>a myo-inositol phosphate + H2O = myo-inositol + phosphate</text>
        <dbReference type="Rhea" id="RHEA:24056"/>
        <dbReference type="ChEBI" id="CHEBI:15377"/>
        <dbReference type="ChEBI" id="CHEBI:17268"/>
        <dbReference type="ChEBI" id="CHEBI:43474"/>
        <dbReference type="ChEBI" id="CHEBI:84139"/>
        <dbReference type="EC" id="3.1.3.25"/>
    </reaction>
</comment>
<dbReference type="InterPro" id="IPR011809">
    <property type="entry name" value="His_9_proposed"/>
</dbReference>
<dbReference type="Gene3D" id="3.30.540.10">
    <property type="entry name" value="Fructose-1,6-Bisphosphatase, subunit A, domain 1"/>
    <property type="match status" value="1"/>
</dbReference>
<accession>A0A380N090</accession>
<dbReference type="RefSeq" id="WP_115219510.1">
    <property type="nucleotide sequence ID" value="NZ_UHIA01000004.1"/>
</dbReference>
<gene>
    <name evidence="14" type="primary">hisN</name>
    <name evidence="14" type="ORF">NCTC10717_01950</name>
</gene>
<keyword evidence="7 14" id="KW-0378">Hydrolase</keyword>
<dbReference type="FunFam" id="3.30.540.10:FF:000003">
    <property type="entry name" value="Inositol-1-monophosphatase"/>
    <property type="match status" value="1"/>
</dbReference>
<evidence type="ECO:0000313" key="14">
    <source>
        <dbReference type="EMBL" id="SUO98209.1"/>
    </source>
</evidence>
<comment type="cofactor">
    <cofactor evidence="2 13">
        <name>Mg(2+)</name>
        <dbReference type="ChEBI" id="CHEBI:18420"/>
    </cofactor>
</comment>
<feature type="binding site" evidence="13">
    <location>
        <position position="85"/>
    </location>
    <ligand>
        <name>Mg(2+)</name>
        <dbReference type="ChEBI" id="CHEBI:18420"/>
        <label>1</label>
        <note>catalytic</note>
    </ligand>
</feature>
<evidence type="ECO:0000256" key="12">
    <source>
        <dbReference type="NCBIfam" id="TIGR02067"/>
    </source>
</evidence>
<evidence type="ECO:0000256" key="7">
    <source>
        <dbReference type="ARBA" id="ARBA00022801"/>
    </source>
</evidence>
<dbReference type="InterPro" id="IPR000760">
    <property type="entry name" value="Inositol_monophosphatase-like"/>
</dbReference>
<dbReference type="UniPathway" id="UPA00031">
    <property type="reaction ID" value="UER00013"/>
</dbReference>
<comment type="similarity">
    <text evidence="4">Belongs to the inositol monophosphatase superfamily.</text>
</comment>
<name>A0A380N090_9GAMM</name>
<evidence type="ECO:0000256" key="5">
    <source>
        <dbReference type="ARBA" id="ARBA00022605"/>
    </source>
</evidence>
<evidence type="ECO:0000256" key="1">
    <source>
        <dbReference type="ARBA" id="ARBA00001033"/>
    </source>
</evidence>
<keyword evidence="10" id="KW-0368">Histidine biosynthesis</keyword>
<dbReference type="Pfam" id="PF00459">
    <property type="entry name" value="Inositol_P"/>
    <property type="match status" value="1"/>
</dbReference>
<comment type="catalytic activity">
    <reaction evidence="11">
        <text>L-histidinol phosphate + H2O = L-histidinol + phosphate</text>
        <dbReference type="Rhea" id="RHEA:14465"/>
        <dbReference type="ChEBI" id="CHEBI:15377"/>
        <dbReference type="ChEBI" id="CHEBI:43474"/>
        <dbReference type="ChEBI" id="CHEBI:57699"/>
        <dbReference type="ChEBI" id="CHEBI:57980"/>
        <dbReference type="EC" id="3.1.3.15"/>
    </reaction>
</comment>
<feature type="binding site" evidence="13">
    <location>
        <position position="208"/>
    </location>
    <ligand>
        <name>Mg(2+)</name>
        <dbReference type="ChEBI" id="CHEBI:18420"/>
        <label>1</label>
        <note>catalytic</note>
    </ligand>
</feature>
<dbReference type="InterPro" id="IPR020583">
    <property type="entry name" value="Inositol_monoP_metal-BS"/>
</dbReference>
<dbReference type="NCBIfam" id="TIGR02067">
    <property type="entry name" value="his_9_HisN"/>
    <property type="match status" value="1"/>
</dbReference>
<evidence type="ECO:0000256" key="8">
    <source>
        <dbReference type="ARBA" id="ARBA00022814"/>
    </source>
</evidence>
<dbReference type="OrthoDB" id="9785695at2"/>
<keyword evidence="8" id="KW-0805">Transcription regulation</keyword>